<keyword evidence="5" id="KW-0677">Repeat</keyword>
<keyword evidence="6" id="KW-1133">Transmembrane helix</keyword>
<dbReference type="PROSITE" id="PS50068">
    <property type="entry name" value="LDLRA_2"/>
    <property type="match status" value="3"/>
</dbReference>
<proteinExistence type="predicted"/>
<keyword evidence="7" id="KW-0472">Membrane</keyword>
<protein>
    <submittedName>
        <fullName evidence="12">Uncharacterized protein</fullName>
    </submittedName>
</protein>
<keyword evidence="3" id="KW-0812">Transmembrane</keyword>
<dbReference type="GO" id="GO:0005886">
    <property type="term" value="C:plasma membrane"/>
    <property type="evidence" value="ECO:0007669"/>
    <property type="project" value="TreeGrafter"/>
</dbReference>
<dbReference type="GO" id="GO:0016192">
    <property type="term" value="P:vesicle-mediated transport"/>
    <property type="evidence" value="ECO:0007669"/>
    <property type="project" value="UniProtKB-ARBA"/>
</dbReference>
<evidence type="ECO:0000256" key="1">
    <source>
        <dbReference type="ARBA" id="ARBA00004167"/>
    </source>
</evidence>
<accession>A0A672TVH6</accession>
<name>A0A672TVH6_STRHB</name>
<feature type="disulfide bond" evidence="11">
    <location>
        <begin position="258"/>
        <end position="270"/>
    </location>
</feature>
<dbReference type="FunFam" id="4.10.400.10:FF:000045">
    <property type="entry name" value="Low-density lipoprotein receptor-related protein 2"/>
    <property type="match status" value="1"/>
</dbReference>
<feature type="disulfide bond" evidence="11">
    <location>
        <begin position="238"/>
        <end position="253"/>
    </location>
</feature>
<dbReference type="PANTHER" id="PTHR22722">
    <property type="entry name" value="LOW-DENSITY LIPOPROTEIN RECEPTOR-RELATED PROTEIN 2-RELATED"/>
    <property type="match status" value="1"/>
</dbReference>
<dbReference type="InterPro" id="IPR036055">
    <property type="entry name" value="LDL_receptor-like_sf"/>
</dbReference>
<dbReference type="GO" id="GO:0012505">
    <property type="term" value="C:endomembrane system"/>
    <property type="evidence" value="ECO:0007669"/>
    <property type="project" value="UniProtKB-SubCell"/>
</dbReference>
<dbReference type="PRINTS" id="PR00261">
    <property type="entry name" value="LDLRECEPTOR"/>
</dbReference>
<dbReference type="GO" id="GO:0043235">
    <property type="term" value="C:receptor complex"/>
    <property type="evidence" value="ECO:0007669"/>
    <property type="project" value="TreeGrafter"/>
</dbReference>
<evidence type="ECO:0000256" key="8">
    <source>
        <dbReference type="ARBA" id="ARBA00023157"/>
    </source>
</evidence>
<dbReference type="Gene3D" id="4.10.400.10">
    <property type="entry name" value="Low-density Lipoprotein Receptor"/>
    <property type="match status" value="4"/>
</dbReference>
<keyword evidence="9" id="KW-0675">Receptor</keyword>
<keyword evidence="13" id="KW-1185">Reference proteome</keyword>
<dbReference type="PROSITE" id="PS01209">
    <property type="entry name" value="LDLRA_1"/>
    <property type="match status" value="1"/>
</dbReference>
<evidence type="ECO:0000256" key="2">
    <source>
        <dbReference type="ARBA" id="ARBA00004308"/>
    </source>
</evidence>
<evidence type="ECO:0000256" key="11">
    <source>
        <dbReference type="PROSITE-ProRule" id="PRU00124"/>
    </source>
</evidence>
<reference evidence="12" key="3">
    <citation type="submission" date="2025-09" db="UniProtKB">
        <authorList>
            <consortium name="Ensembl"/>
        </authorList>
    </citation>
    <scope>IDENTIFICATION</scope>
</reference>
<organism evidence="12 13">
    <name type="scientific">Strigops habroptila</name>
    <name type="common">Kakapo</name>
    <dbReference type="NCBI Taxonomy" id="2489341"/>
    <lineage>
        <taxon>Eukaryota</taxon>
        <taxon>Metazoa</taxon>
        <taxon>Chordata</taxon>
        <taxon>Craniata</taxon>
        <taxon>Vertebrata</taxon>
        <taxon>Euteleostomi</taxon>
        <taxon>Archelosauria</taxon>
        <taxon>Archosauria</taxon>
        <taxon>Dinosauria</taxon>
        <taxon>Saurischia</taxon>
        <taxon>Theropoda</taxon>
        <taxon>Coelurosauria</taxon>
        <taxon>Aves</taxon>
        <taxon>Neognathae</taxon>
        <taxon>Neoaves</taxon>
        <taxon>Telluraves</taxon>
        <taxon>Australaves</taxon>
        <taxon>Psittaciformes</taxon>
        <taxon>Psittacidae</taxon>
        <taxon>Strigops</taxon>
    </lineage>
</organism>
<dbReference type="InterPro" id="IPR023415">
    <property type="entry name" value="LDLR_class-A_CS"/>
</dbReference>
<dbReference type="SUPFAM" id="SSF57424">
    <property type="entry name" value="LDL receptor-like module"/>
    <property type="match status" value="4"/>
</dbReference>
<dbReference type="SMART" id="SM00192">
    <property type="entry name" value="LDLa"/>
    <property type="match status" value="4"/>
</dbReference>
<feature type="disulfide bond" evidence="11">
    <location>
        <begin position="265"/>
        <end position="283"/>
    </location>
</feature>
<evidence type="ECO:0000256" key="9">
    <source>
        <dbReference type="ARBA" id="ARBA00023170"/>
    </source>
</evidence>
<comment type="caution">
    <text evidence="11">Lacks conserved residue(s) required for the propagation of feature annotation.</text>
</comment>
<comment type="subcellular location">
    <subcellularLocation>
        <location evidence="2">Endomembrane system</location>
    </subcellularLocation>
    <subcellularLocation>
        <location evidence="1">Membrane</location>
        <topology evidence="1">Single-pass membrane protein</topology>
    </subcellularLocation>
</comment>
<dbReference type="InterPro" id="IPR002172">
    <property type="entry name" value="LDrepeatLR_classA_rpt"/>
</dbReference>
<reference evidence="12" key="2">
    <citation type="submission" date="2025-08" db="UniProtKB">
        <authorList>
            <consortium name="Ensembl"/>
        </authorList>
    </citation>
    <scope>IDENTIFICATION</scope>
</reference>
<dbReference type="CDD" id="cd00112">
    <property type="entry name" value="LDLa"/>
    <property type="match status" value="4"/>
</dbReference>
<feature type="disulfide bond" evidence="11">
    <location>
        <begin position="226"/>
        <end position="244"/>
    </location>
</feature>
<feature type="disulfide bond" evidence="11">
    <location>
        <begin position="219"/>
        <end position="231"/>
    </location>
</feature>
<evidence type="ECO:0000256" key="6">
    <source>
        <dbReference type="ARBA" id="ARBA00022989"/>
    </source>
</evidence>
<dbReference type="InterPro" id="IPR051221">
    <property type="entry name" value="LDLR-related"/>
</dbReference>
<sequence length="346" mass="36582">PGEPAPGGVGPPALQRPLAAALCAMCHGWCGLAWGGCGACHAVLAPDSPFWPRCLVPALPSPSVVQSPTQLRCRRFSPSGPCAGSGSPWPDASFPPLSAGRWRLHRAQRVPVLLGRLLLPSRCHGAAGLQELVSPRLAPARRSHGVTGEHPGVSRHHPRSTCAAGRWHCPSSPEPCPSMPCATWEFSCRADGRCVPGAWVCDNEEDCGDGSDELCAPRCAPHQHRCASGQCLAWGARCDGVRDCSDGSDESGCPTASCAPPEFACASGHCIPPERVCDGELDCGFADDSDEAGERPHECPMCPDTQCLPPATVCDGHRDCANGTDEEFLRASGLALRWRGRLPRWQ</sequence>
<evidence type="ECO:0000256" key="4">
    <source>
        <dbReference type="ARBA" id="ARBA00022729"/>
    </source>
</evidence>
<dbReference type="AlphaFoldDB" id="A0A672TVH6"/>
<evidence type="ECO:0000313" key="13">
    <source>
        <dbReference type="Proteomes" id="UP000472266"/>
    </source>
</evidence>
<dbReference type="Pfam" id="PF00057">
    <property type="entry name" value="Ldl_recept_a"/>
    <property type="match status" value="3"/>
</dbReference>
<dbReference type="FunFam" id="4.10.400.10:FF:000002">
    <property type="entry name" value="Low-density lipoprotein receptor-related protein 1"/>
    <property type="match status" value="1"/>
</dbReference>
<keyword evidence="8 11" id="KW-1015">Disulfide bond</keyword>
<keyword evidence="4" id="KW-0732">Signal</keyword>
<evidence type="ECO:0000256" key="10">
    <source>
        <dbReference type="ARBA" id="ARBA00023180"/>
    </source>
</evidence>
<evidence type="ECO:0000313" key="12">
    <source>
        <dbReference type="Ensembl" id="ENSSHBP00005006082.1"/>
    </source>
</evidence>
<dbReference type="GeneTree" id="ENSGT00940000164512"/>
<dbReference type="Proteomes" id="UP000472266">
    <property type="component" value="Chromosome 1"/>
</dbReference>
<reference evidence="12 13" key="1">
    <citation type="submission" date="2019-11" db="EMBL/GenBank/DDBJ databases">
        <title>Strigops habroptila (kakapo) genome, bStrHab1, primary haplotype, v2.</title>
        <authorList>
            <person name="Jarvis E.D."/>
            <person name="Howard J."/>
            <person name="Rhie A."/>
            <person name="Phillippy A."/>
            <person name="Korlach J."/>
            <person name="Digby A."/>
            <person name="Iorns D."/>
            <person name="Eason D."/>
            <person name="Robertson B."/>
            <person name="Raemaekers T."/>
            <person name="Howe K."/>
            <person name="Lewin H."/>
            <person name="Damas J."/>
            <person name="Hastie A."/>
            <person name="Tracey A."/>
            <person name="Chow W."/>
            <person name="Fedrigo O."/>
        </authorList>
    </citation>
    <scope>NUCLEOTIDE SEQUENCE [LARGE SCALE GENOMIC DNA]</scope>
</reference>
<evidence type="ECO:0000256" key="7">
    <source>
        <dbReference type="ARBA" id="ARBA00023136"/>
    </source>
</evidence>
<evidence type="ECO:0000256" key="5">
    <source>
        <dbReference type="ARBA" id="ARBA00022737"/>
    </source>
</evidence>
<keyword evidence="10" id="KW-0325">Glycoprotein</keyword>
<evidence type="ECO:0000256" key="3">
    <source>
        <dbReference type="ARBA" id="ARBA00022692"/>
    </source>
</evidence>
<dbReference type="Ensembl" id="ENSSHBT00005007340.1">
    <property type="protein sequence ID" value="ENSSHBP00005006082.1"/>
    <property type="gene ID" value="ENSSHBG00005005282.1"/>
</dbReference>
<dbReference type="InParanoid" id="A0A672TVH6"/>